<dbReference type="PROSITE" id="PS00122">
    <property type="entry name" value="CARBOXYLESTERASE_B_1"/>
    <property type="match status" value="1"/>
</dbReference>
<dbReference type="Proteomes" id="UP000005408">
    <property type="component" value="Unassembled WGS sequence"/>
</dbReference>
<accession>A0A8W8I7E0</accession>
<dbReference type="PROSITE" id="PS00941">
    <property type="entry name" value="CARBOXYLESTERASE_B_2"/>
    <property type="match status" value="1"/>
</dbReference>
<dbReference type="PANTHER" id="PTHR45570">
    <property type="entry name" value="CARBOXYLIC ESTER HYDROLASE"/>
    <property type="match status" value="1"/>
</dbReference>
<keyword evidence="7" id="KW-1185">Reference proteome</keyword>
<evidence type="ECO:0000256" key="2">
    <source>
        <dbReference type="ARBA" id="ARBA00022801"/>
    </source>
</evidence>
<evidence type="ECO:0000313" key="6">
    <source>
        <dbReference type="EnsemblMetazoa" id="G12948.1:cds"/>
    </source>
</evidence>
<dbReference type="EnsemblMetazoa" id="G12948.1">
    <property type="protein sequence ID" value="G12948.1:cds"/>
    <property type="gene ID" value="G12948"/>
</dbReference>
<name>A0A8W8I7E0_MAGGI</name>
<keyword evidence="2 4" id="KW-0378">Hydrolase</keyword>
<evidence type="ECO:0000256" key="1">
    <source>
        <dbReference type="ARBA" id="ARBA00005964"/>
    </source>
</evidence>
<feature type="active site" description="Acyl-ester intermediate" evidence="3">
    <location>
        <position position="211"/>
    </location>
</feature>
<dbReference type="OMA" id="GHWQSYK"/>
<dbReference type="PRINTS" id="PR00878">
    <property type="entry name" value="CHOLNESTRASE"/>
</dbReference>
<dbReference type="EC" id="3.1.1.-" evidence="4"/>
<feature type="signal peptide" evidence="4">
    <location>
        <begin position="1"/>
        <end position="23"/>
    </location>
</feature>
<evidence type="ECO:0000313" key="7">
    <source>
        <dbReference type="Proteomes" id="UP000005408"/>
    </source>
</evidence>
<dbReference type="InterPro" id="IPR002018">
    <property type="entry name" value="CarbesteraseB"/>
</dbReference>
<dbReference type="InterPro" id="IPR019819">
    <property type="entry name" value="Carboxylesterase_B_CS"/>
</dbReference>
<dbReference type="InterPro" id="IPR000997">
    <property type="entry name" value="Cholinesterase"/>
</dbReference>
<feature type="active site" description="Charge relay system" evidence="3">
    <location>
        <position position="334"/>
    </location>
</feature>
<dbReference type="Pfam" id="PF00135">
    <property type="entry name" value="COesterase"/>
    <property type="match status" value="1"/>
</dbReference>
<comment type="similarity">
    <text evidence="1 4">Belongs to the type-B carboxylesterase/lipase family.</text>
</comment>
<dbReference type="PANTHER" id="PTHR45570:SF1">
    <property type="entry name" value="CARBOXYLIC ESTER HYDROLASE"/>
    <property type="match status" value="1"/>
</dbReference>
<organism evidence="6 7">
    <name type="scientific">Magallana gigas</name>
    <name type="common">Pacific oyster</name>
    <name type="synonym">Crassostrea gigas</name>
    <dbReference type="NCBI Taxonomy" id="29159"/>
    <lineage>
        <taxon>Eukaryota</taxon>
        <taxon>Metazoa</taxon>
        <taxon>Spiralia</taxon>
        <taxon>Lophotrochozoa</taxon>
        <taxon>Mollusca</taxon>
        <taxon>Bivalvia</taxon>
        <taxon>Autobranchia</taxon>
        <taxon>Pteriomorphia</taxon>
        <taxon>Ostreida</taxon>
        <taxon>Ostreoidea</taxon>
        <taxon>Ostreidae</taxon>
        <taxon>Magallana</taxon>
    </lineage>
</organism>
<dbReference type="InterPro" id="IPR029058">
    <property type="entry name" value="AB_hydrolase_fold"/>
</dbReference>
<evidence type="ECO:0000259" key="5">
    <source>
        <dbReference type="Pfam" id="PF00135"/>
    </source>
</evidence>
<reference evidence="6" key="1">
    <citation type="submission" date="2022-08" db="UniProtKB">
        <authorList>
            <consortium name="EnsemblMetazoa"/>
        </authorList>
    </citation>
    <scope>IDENTIFICATION</scope>
    <source>
        <strain evidence="6">05x7-T-G4-1.051#20</strain>
    </source>
</reference>
<feature type="chain" id="PRO_5036518416" description="Carboxylic ester hydrolase" evidence="4">
    <location>
        <begin position="24"/>
        <end position="533"/>
    </location>
</feature>
<feature type="active site" description="Charge relay system" evidence="3">
    <location>
        <position position="437"/>
    </location>
</feature>
<dbReference type="GO" id="GO:0004104">
    <property type="term" value="F:cholinesterase activity"/>
    <property type="evidence" value="ECO:0007669"/>
    <property type="project" value="InterPro"/>
</dbReference>
<keyword evidence="4" id="KW-0732">Signal</keyword>
<dbReference type="AlphaFoldDB" id="A0A8W8I7E0"/>
<dbReference type="OrthoDB" id="3200163at2759"/>
<dbReference type="SUPFAM" id="SSF53474">
    <property type="entry name" value="alpha/beta-Hydrolases"/>
    <property type="match status" value="1"/>
</dbReference>
<evidence type="ECO:0000256" key="4">
    <source>
        <dbReference type="RuleBase" id="RU361235"/>
    </source>
</evidence>
<dbReference type="Gene3D" id="3.40.50.1820">
    <property type="entry name" value="alpha/beta hydrolase"/>
    <property type="match status" value="1"/>
</dbReference>
<feature type="domain" description="Carboxylesterase type B" evidence="5">
    <location>
        <begin position="25"/>
        <end position="512"/>
    </location>
</feature>
<sequence length="533" mass="59162">MQASFKEIVLAVIFCSLCVSVECVFVETTHGWIQGNVTRDAIAFLGVPFAQPPKRWEDPKVPTRWNFIWDARRVRPMCLQPQTPCGTKQSIGLCLPQMSEDCLYLNVYMPLNTSPRSGKAVMVFLHGGGFESYTAGADIYNSEIFASKGDVIVVTVNYRLGALGFLVTGTGSNSATGNYGIKDQRLALEWVNKNIEKFGGNPKNVTLFGQSAGALSALIHLSSRKADNLYQRAIIQSGPFSIPFKSFRQAYSQGVEFSRNLHCPPGDIVCMRSRSPREILDAQASTRSFGNVLQQFMPWSPYHDGDEVPVSPLKAIEKGLIANKSLIIGTTADEGLTYVYNMFPTPLNMMTYSGLLLMINQNEAFTWLSRYSPKNPRDSRAALSSLATDYLFTCPTRQIASDLALSNHNLWLYVFDQGMSFLNGTGILNNCQNNACHGADIPYLFQNVRKVFPLKPEEMSLENDLLVYWTNFAKHGNPNGVGTTSSVAVWPQYHITSSSPNRAVMRLQAPTSNAITDYMGPSCDKFKRSDFKI</sequence>
<protein>
    <recommendedName>
        <fullName evidence="4">Carboxylic ester hydrolase</fullName>
        <ecNumber evidence="4">3.1.1.-</ecNumber>
    </recommendedName>
</protein>
<proteinExistence type="inferred from homology"/>
<dbReference type="InterPro" id="IPR019826">
    <property type="entry name" value="Carboxylesterase_B_AS"/>
</dbReference>
<evidence type="ECO:0000256" key="3">
    <source>
        <dbReference type="PIRSR" id="PIRSR600997-1"/>
    </source>
</evidence>